<feature type="binding site" evidence="11">
    <location>
        <position position="129"/>
    </location>
    <ligand>
        <name>Mn(2+)</name>
        <dbReference type="ChEBI" id="CHEBI:29035"/>
        <label>1</label>
    </ligand>
</feature>
<accession>A0A2M7G5V8</accession>
<dbReference type="InterPro" id="IPR001233">
    <property type="entry name" value="RtcB"/>
</dbReference>
<dbReference type="Pfam" id="PF01139">
    <property type="entry name" value="RtcB"/>
    <property type="match status" value="2"/>
</dbReference>
<feature type="binding site" evidence="10">
    <location>
        <begin position="286"/>
        <end position="289"/>
    </location>
    <ligand>
        <name>GMP</name>
        <dbReference type="ChEBI" id="CHEBI:58115"/>
    </ligand>
</feature>
<dbReference type="GO" id="GO:0005525">
    <property type="term" value="F:GTP binding"/>
    <property type="evidence" value="ECO:0007669"/>
    <property type="project" value="UniProtKB-KW"/>
</dbReference>
<protein>
    <recommendedName>
        <fullName evidence="1">3'-phosphate/5'-hydroxy nucleic acid ligase</fullName>
        <ecNumber evidence="1">6.5.1.8</ecNumber>
    </recommendedName>
</protein>
<dbReference type="SUPFAM" id="SSF103365">
    <property type="entry name" value="Hypothetical protein PH1602"/>
    <property type="match status" value="1"/>
</dbReference>
<evidence type="ECO:0000313" key="12">
    <source>
        <dbReference type="EMBL" id="PIW17348.1"/>
    </source>
</evidence>
<evidence type="ECO:0000256" key="10">
    <source>
        <dbReference type="PIRSR" id="PIRSR601233-2"/>
    </source>
</evidence>
<sequence>MTEIEIIASPHSWIEGAAIEQLKTMAKLPGMRLAVGLPDLHPGKGHPIGAAFLSEGQVYPFLVGNDIGCGMGLWQTDLQVRKFKAEKNLRKLEGLETPWEGDTQAWLQDFGLEPTPYDTSLGTIGGGNHFAELQKITRIADPDALAELEIDPNCLLLLVHSGSRGLGESILRAHTERFGAQGLAAPSPEAEAYLQAHDLAVRWSEANRTLIQKRFLNLLGAQGKQVLDRCHNSVCKLNHASNLSWLHRKGASPADQGAVVIPGSRGSSSYLVKALPSEKSAWSLAHGAGRKWSRGETKGRLEKRFKPENLQRTEKGSWVICENRELLYEEAPQAYKAIDRVVQDLVDAGLAEIIAEMDPVITYKTRRS</sequence>
<gene>
    <name evidence="12" type="ORF">COW36_09230</name>
</gene>
<keyword evidence="6 10" id="KW-0342">GTP-binding</keyword>
<evidence type="ECO:0000256" key="1">
    <source>
        <dbReference type="ARBA" id="ARBA00012726"/>
    </source>
</evidence>
<evidence type="ECO:0000256" key="7">
    <source>
        <dbReference type="ARBA" id="ARBA00023211"/>
    </source>
</evidence>
<evidence type="ECO:0000256" key="2">
    <source>
        <dbReference type="ARBA" id="ARBA00022598"/>
    </source>
</evidence>
<name>A0A2M7G5V8_9BACT</name>
<evidence type="ECO:0000256" key="6">
    <source>
        <dbReference type="ARBA" id="ARBA00023134"/>
    </source>
</evidence>
<proteinExistence type="predicted"/>
<dbReference type="GO" id="GO:0042245">
    <property type="term" value="P:RNA repair"/>
    <property type="evidence" value="ECO:0007669"/>
    <property type="project" value="UniProtKB-KW"/>
</dbReference>
<dbReference type="GO" id="GO:0003972">
    <property type="term" value="F:RNA ligase (ATP) activity"/>
    <property type="evidence" value="ECO:0007669"/>
    <property type="project" value="TreeGrafter"/>
</dbReference>
<dbReference type="GO" id="GO:0170057">
    <property type="term" value="F:RNA ligase (GTP) activity"/>
    <property type="evidence" value="ECO:0007669"/>
    <property type="project" value="UniProtKB-EC"/>
</dbReference>
<evidence type="ECO:0000256" key="5">
    <source>
        <dbReference type="ARBA" id="ARBA00022800"/>
    </source>
</evidence>
<dbReference type="AlphaFoldDB" id="A0A2M7G5V8"/>
<keyword evidence="3 11" id="KW-0479">Metal-binding</keyword>
<feature type="binding site" evidence="10">
    <location>
        <position position="269"/>
    </location>
    <ligand>
        <name>GMP</name>
        <dbReference type="ChEBI" id="CHEBI:58115"/>
    </ligand>
</feature>
<comment type="catalytic activity">
    <reaction evidence="8">
        <text>a 3'-end 3'-phospho-ribonucleotide-RNA + a 5'-end dephospho-ribonucleoside-RNA + GTP = a ribonucleotidyl-ribonucleotide-RNA + GMP + diphosphate</text>
        <dbReference type="Rhea" id="RHEA:68076"/>
        <dbReference type="Rhea" id="RHEA-COMP:10463"/>
        <dbReference type="Rhea" id="RHEA-COMP:13936"/>
        <dbReference type="Rhea" id="RHEA-COMP:17355"/>
        <dbReference type="ChEBI" id="CHEBI:33019"/>
        <dbReference type="ChEBI" id="CHEBI:37565"/>
        <dbReference type="ChEBI" id="CHEBI:58115"/>
        <dbReference type="ChEBI" id="CHEBI:83062"/>
        <dbReference type="ChEBI" id="CHEBI:138284"/>
        <dbReference type="ChEBI" id="CHEBI:173118"/>
        <dbReference type="EC" id="6.5.1.8"/>
    </reaction>
</comment>
<evidence type="ECO:0000256" key="8">
    <source>
        <dbReference type="ARBA" id="ARBA00047746"/>
    </source>
</evidence>
<dbReference type="InterPro" id="IPR017510">
    <property type="entry name" value="RtcB2"/>
</dbReference>
<dbReference type="EMBL" id="PFFQ01000024">
    <property type="protein sequence ID" value="PIW17348.1"/>
    <property type="molecule type" value="Genomic_DNA"/>
</dbReference>
<dbReference type="Proteomes" id="UP000231019">
    <property type="component" value="Unassembled WGS sequence"/>
</dbReference>
<dbReference type="Gene3D" id="3.90.1860.10">
    <property type="entry name" value="tRNA-splicing ligase RtcB"/>
    <property type="match status" value="2"/>
</dbReference>
<dbReference type="InterPro" id="IPR036025">
    <property type="entry name" value="RtcB-like_sf"/>
</dbReference>
<dbReference type="PANTHER" id="PTHR11118:SF1">
    <property type="entry name" value="RNA-SPLICING LIGASE RTCB HOMOLOG"/>
    <property type="match status" value="1"/>
</dbReference>
<comment type="cofactor">
    <cofactor evidence="11">
        <name>Mn(2+)</name>
        <dbReference type="ChEBI" id="CHEBI:29035"/>
    </cofactor>
    <text evidence="11">Binds 2 manganese ions per subunit.</text>
</comment>
<evidence type="ECO:0000256" key="4">
    <source>
        <dbReference type="ARBA" id="ARBA00022741"/>
    </source>
</evidence>
<keyword evidence="4 10" id="KW-0547">Nucleotide-binding</keyword>
<feature type="binding site" evidence="10">
    <location>
        <begin position="128"/>
        <end position="132"/>
    </location>
    <ligand>
        <name>GMP</name>
        <dbReference type="ChEBI" id="CHEBI:58115"/>
    </ligand>
</feature>
<evidence type="ECO:0000256" key="9">
    <source>
        <dbReference type="PIRSR" id="PIRSR601233-1"/>
    </source>
</evidence>
<feature type="binding site" evidence="10">
    <location>
        <position position="364"/>
    </location>
    <ligand>
        <name>GMP</name>
        <dbReference type="ChEBI" id="CHEBI:58115"/>
    </ligand>
</feature>
<reference evidence="12 13" key="1">
    <citation type="submission" date="2017-09" db="EMBL/GenBank/DDBJ databases">
        <title>Depth-based differentiation of microbial function through sediment-hosted aquifers and enrichment of novel symbionts in the deep terrestrial subsurface.</title>
        <authorList>
            <person name="Probst A.J."/>
            <person name="Ladd B."/>
            <person name="Jarett J.K."/>
            <person name="Geller-Mcgrath D.E."/>
            <person name="Sieber C.M."/>
            <person name="Emerson J.B."/>
            <person name="Anantharaman K."/>
            <person name="Thomas B.C."/>
            <person name="Malmstrom R."/>
            <person name="Stieglmeier M."/>
            <person name="Klingl A."/>
            <person name="Woyke T."/>
            <person name="Ryan C.M."/>
            <person name="Banfield J.F."/>
        </authorList>
    </citation>
    <scope>NUCLEOTIDE SEQUENCE [LARGE SCALE GENOMIC DNA]</scope>
    <source>
        <strain evidence="12">CG17_big_fil_post_rev_8_21_14_2_50_48_46</strain>
    </source>
</reference>
<keyword evidence="7 11" id="KW-0464">Manganese</keyword>
<evidence type="ECO:0000313" key="13">
    <source>
        <dbReference type="Proteomes" id="UP000231019"/>
    </source>
</evidence>
<dbReference type="GO" id="GO:0006396">
    <property type="term" value="P:RNA processing"/>
    <property type="evidence" value="ECO:0007669"/>
    <property type="project" value="InterPro"/>
</dbReference>
<dbReference type="EC" id="6.5.1.8" evidence="1"/>
<dbReference type="NCBIfam" id="NF007153">
    <property type="entry name" value="PRK09588.1"/>
    <property type="match status" value="1"/>
</dbReference>
<organism evidence="12 13">
    <name type="scientific">bacterium (Candidatus Blackallbacteria) CG17_big_fil_post_rev_8_21_14_2_50_48_46</name>
    <dbReference type="NCBI Taxonomy" id="2014261"/>
    <lineage>
        <taxon>Bacteria</taxon>
        <taxon>Candidatus Blackallbacteria</taxon>
    </lineage>
</organism>
<feature type="binding site" evidence="11">
    <location>
        <position position="231"/>
    </location>
    <ligand>
        <name>Mn(2+)</name>
        <dbReference type="ChEBI" id="CHEBI:29035"/>
        <label>2</label>
    </ligand>
</feature>
<comment type="caution">
    <text evidence="12">The sequence shown here is derived from an EMBL/GenBank/DDBJ whole genome shotgun (WGS) entry which is preliminary data.</text>
</comment>
<feature type="binding site" evidence="11">
    <location>
        <position position="66"/>
    </location>
    <ligand>
        <name>Mn(2+)</name>
        <dbReference type="ChEBI" id="CHEBI:29035"/>
        <label>1</label>
    </ligand>
</feature>
<feature type="active site" description="GMP-histidine intermediate" evidence="9">
    <location>
        <position position="286"/>
    </location>
</feature>
<feature type="binding site" evidence="11">
    <location>
        <position position="160"/>
    </location>
    <ligand>
        <name>Mn(2+)</name>
        <dbReference type="ChEBI" id="CHEBI:29035"/>
        <label>2</label>
    </ligand>
</feature>
<dbReference type="GO" id="GO:0046872">
    <property type="term" value="F:metal ion binding"/>
    <property type="evidence" value="ECO:0007669"/>
    <property type="project" value="UniProtKB-KW"/>
</dbReference>
<keyword evidence="5" id="KW-0692">RNA repair</keyword>
<dbReference type="NCBIfam" id="TIGR03073">
    <property type="entry name" value="release_rtcB"/>
    <property type="match status" value="1"/>
</dbReference>
<evidence type="ECO:0000256" key="11">
    <source>
        <dbReference type="PIRSR" id="PIRSR601233-3"/>
    </source>
</evidence>
<feature type="binding site" evidence="10">
    <location>
        <begin position="231"/>
        <end position="232"/>
    </location>
    <ligand>
        <name>GMP</name>
        <dbReference type="ChEBI" id="CHEBI:58115"/>
    </ligand>
</feature>
<evidence type="ECO:0000256" key="3">
    <source>
        <dbReference type="ARBA" id="ARBA00022723"/>
    </source>
</evidence>
<keyword evidence="2 12" id="KW-0436">Ligase</keyword>
<dbReference type="PANTHER" id="PTHR11118">
    <property type="entry name" value="RNA-SPLICING LIGASE RTCB HOMOLOG"/>
    <property type="match status" value="1"/>
</dbReference>